<dbReference type="AlphaFoldDB" id="A0A423HML4"/>
<sequence>MNKALCGALLAVCALLDGCASSRAGCFAEACERPDSNDRELVIWWPADMRQGLESRERTLDFTVVPLRD</sequence>
<reference evidence="2 3" key="1">
    <citation type="submission" date="2016-10" db="EMBL/GenBank/DDBJ databases">
        <title>Comparative genome analysis of multiple Pseudomonas spp. focuses on biocontrol and plant growth promoting traits.</title>
        <authorList>
            <person name="Tao X.-Y."/>
            <person name="Taylor C.G."/>
        </authorList>
    </citation>
    <scope>NUCLEOTIDE SEQUENCE [LARGE SCALE GENOMIC DNA]</scope>
    <source>
        <strain evidence="2 3">36C6</strain>
    </source>
</reference>
<protein>
    <submittedName>
        <fullName evidence="2">Type III secretion protein</fullName>
    </submittedName>
</protein>
<evidence type="ECO:0000313" key="3">
    <source>
        <dbReference type="Proteomes" id="UP000284002"/>
    </source>
</evidence>
<feature type="chain" id="PRO_5019341911" evidence="1">
    <location>
        <begin position="25"/>
        <end position="69"/>
    </location>
</feature>
<accession>A0A423HML4</accession>
<proteinExistence type="predicted"/>
<dbReference type="RefSeq" id="WP_123359294.1">
    <property type="nucleotide sequence ID" value="NZ_MOBM01000024.1"/>
</dbReference>
<dbReference type="EMBL" id="MOBM01000024">
    <property type="protein sequence ID" value="RON14440.1"/>
    <property type="molecule type" value="Genomic_DNA"/>
</dbReference>
<keyword evidence="1" id="KW-0732">Signal</keyword>
<comment type="caution">
    <text evidence="2">The sequence shown here is derived from an EMBL/GenBank/DDBJ whole genome shotgun (WGS) entry which is preliminary data.</text>
</comment>
<name>A0A423HML4_9PSED</name>
<dbReference type="InterPro" id="IPR048207">
    <property type="entry name" value="HprT-like"/>
</dbReference>
<gene>
    <name evidence="2" type="ORF">BK662_17830</name>
</gene>
<dbReference type="Proteomes" id="UP000284002">
    <property type="component" value="Unassembled WGS sequence"/>
</dbReference>
<evidence type="ECO:0000256" key="1">
    <source>
        <dbReference type="SAM" id="SignalP"/>
    </source>
</evidence>
<evidence type="ECO:0000313" key="2">
    <source>
        <dbReference type="EMBL" id="RON14440.1"/>
    </source>
</evidence>
<feature type="signal peptide" evidence="1">
    <location>
        <begin position="1"/>
        <end position="24"/>
    </location>
</feature>
<dbReference type="NCBIfam" id="NF041532">
    <property type="entry name" value="HprT"/>
    <property type="match status" value="1"/>
</dbReference>
<organism evidence="2 3">
    <name type="scientific">Pseudomonas frederiksbergensis</name>
    <dbReference type="NCBI Taxonomy" id="104087"/>
    <lineage>
        <taxon>Bacteria</taxon>
        <taxon>Pseudomonadati</taxon>
        <taxon>Pseudomonadota</taxon>
        <taxon>Gammaproteobacteria</taxon>
        <taxon>Pseudomonadales</taxon>
        <taxon>Pseudomonadaceae</taxon>
        <taxon>Pseudomonas</taxon>
    </lineage>
</organism>